<dbReference type="AlphaFoldDB" id="A0A6J6IBE7"/>
<gene>
    <name evidence="1" type="ORF">UFOPK1835_01819</name>
</gene>
<dbReference type="SUPFAM" id="SSF56801">
    <property type="entry name" value="Acetyl-CoA synthetase-like"/>
    <property type="match status" value="1"/>
</dbReference>
<dbReference type="InterPro" id="IPR045851">
    <property type="entry name" value="AMP-bd_C_sf"/>
</dbReference>
<evidence type="ECO:0000313" key="1">
    <source>
        <dbReference type="EMBL" id="CAB4621527.1"/>
    </source>
</evidence>
<sequence length="42" mass="4685">MTSGLARFKCPEQVVVLDSIERNLMGKIQKDRIRAQVAALTP</sequence>
<organism evidence="1">
    <name type="scientific">freshwater metagenome</name>
    <dbReference type="NCBI Taxonomy" id="449393"/>
    <lineage>
        <taxon>unclassified sequences</taxon>
        <taxon>metagenomes</taxon>
        <taxon>ecological metagenomes</taxon>
    </lineage>
</organism>
<proteinExistence type="predicted"/>
<protein>
    <submittedName>
        <fullName evidence="1">Unannotated protein</fullName>
    </submittedName>
</protein>
<dbReference type="Gene3D" id="3.30.300.30">
    <property type="match status" value="1"/>
</dbReference>
<dbReference type="EMBL" id="CAEZUP010000105">
    <property type="protein sequence ID" value="CAB4621527.1"/>
    <property type="molecule type" value="Genomic_DNA"/>
</dbReference>
<accession>A0A6J6IBE7</accession>
<name>A0A6J6IBE7_9ZZZZ</name>
<reference evidence="1" key="1">
    <citation type="submission" date="2020-05" db="EMBL/GenBank/DDBJ databases">
        <authorList>
            <person name="Chiriac C."/>
            <person name="Salcher M."/>
            <person name="Ghai R."/>
            <person name="Kavagutti S V."/>
        </authorList>
    </citation>
    <scope>NUCLEOTIDE SEQUENCE</scope>
</reference>